<sequence length="113" mass="11840">MGMETTVVCPICTMSDILATASGDHECATCGHEWDAAAGDPNDLGEIRDANGTLLENGDAVVLVKGLPLKGSTNMLKVGTKFANIRLVSGDHEIDTKINGQGILLKAKFVKKA</sequence>
<evidence type="ECO:0000313" key="2">
    <source>
        <dbReference type="EMBL" id="CAB4603331.1"/>
    </source>
</evidence>
<dbReference type="EMBL" id="CAEZUP010000016">
    <property type="protein sequence ID" value="CAB4603331.1"/>
    <property type="molecule type" value="Genomic_DNA"/>
</dbReference>
<evidence type="ECO:0000259" key="1">
    <source>
        <dbReference type="Pfam" id="PF03831"/>
    </source>
</evidence>
<feature type="domain" description="Protein YjdM C-terminal" evidence="1">
    <location>
        <begin position="47"/>
        <end position="113"/>
    </location>
</feature>
<dbReference type="NCBIfam" id="TIGR00686">
    <property type="entry name" value="phnA"/>
    <property type="match status" value="1"/>
</dbReference>
<dbReference type="SUPFAM" id="SSF82057">
    <property type="entry name" value="Prokaryotic SH3-related domain"/>
    <property type="match status" value="1"/>
</dbReference>
<dbReference type="InterPro" id="IPR013988">
    <property type="entry name" value="YjdM_C"/>
</dbReference>
<dbReference type="InterPro" id="IPR004624">
    <property type="entry name" value="YjdM"/>
</dbReference>
<dbReference type="Gene3D" id="2.30.30.40">
    <property type="entry name" value="SH3 Domains"/>
    <property type="match status" value="1"/>
</dbReference>
<dbReference type="Pfam" id="PF03831">
    <property type="entry name" value="YjdM"/>
    <property type="match status" value="1"/>
</dbReference>
<organism evidence="2">
    <name type="scientific">freshwater metagenome</name>
    <dbReference type="NCBI Taxonomy" id="449393"/>
    <lineage>
        <taxon>unclassified sequences</taxon>
        <taxon>metagenomes</taxon>
        <taxon>ecological metagenomes</taxon>
    </lineage>
</organism>
<proteinExistence type="predicted"/>
<protein>
    <submittedName>
        <fullName evidence="2">Unannotated protein</fullName>
    </submittedName>
</protein>
<dbReference type="PANTHER" id="PTHR30305">
    <property type="entry name" value="PROTEIN YJDM-RELATED"/>
    <property type="match status" value="1"/>
</dbReference>
<name>A0A6J6GPY0_9ZZZZ</name>
<accession>A0A6J6GPY0</accession>
<dbReference type="AlphaFoldDB" id="A0A6J6GPY0"/>
<dbReference type="PANTHER" id="PTHR30305:SF3">
    <property type="entry name" value="PROTEIN YJDM"/>
    <property type="match status" value="1"/>
</dbReference>
<reference evidence="2" key="1">
    <citation type="submission" date="2020-05" db="EMBL/GenBank/DDBJ databases">
        <authorList>
            <person name="Chiriac C."/>
            <person name="Salcher M."/>
            <person name="Ghai R."/>
            <person name="Kavagutti S V."/>
        </authorList>
    </citation>
    <scope>NUCLEOTIDE SEQUENCE</scope>
</reference>
<gene>
    <name evidence="2" type="ORF">UFOPK1835_00586</name>
</gene>